<gene>
    <name evidence="1" type="ORF">DM484_16620</name>
</gene>
<dbReference type="EMBL" id="QJPH01000359">
    <property type="protein sequence ID" value="PZN76458.1"/>
    <property type="molecule type" value="Genomic_DNA"/>
</dbReference>
<evidence type="ECO:0000313" key="2">
    <source>
        <dbReference type="Proteomes" id="UP000249396"/>
    </source>
</evidence>
<protein>
    <submittedName>
        <fullName evidence="1">Uncharacterized protein</fullName>
    </submittedName>
</protein>
<comment type="caution">
    <text evidence="1">The sequence shown here is derived from an EMBL/GenBank/DDBJ whole genome shotgun (WGS) entry which is preliminary data.</text>
</comment>
<sequence>MGRNNPIYGRFRQEHHLDKQLTPQETPTLLGLFRPTSGIKPNINYIMKHLLKHIILPNYEDASAIPSFRQGSPESRLQGCPKVRAVHGA</sequence>
<name>A0A2W4R8T7_9GAMM</name>
<dbReference type="Proteomes" id="UP000249396">
    <property type="component" value="Unassembled WGS sequence"/>
</dbReference>
<proteinExistence type="predicted"/>
<reference evidence="1 2" key="1">
    <citation type="journal article" date="2018" name="Aquat. Microb. Ecol.">
        <title>Gammaproteobacterial methanotrophs dominate.</title>
        <authorList>
            <person name="Rissanen A.J."/>
            <person name="Saarenheimo J."/>
            <person name="Tiirola M."/>
            <person name="Peura S."/>
            <person name="Aalto S.L."/>
            <person name="Karvinen A."/>
            <person name="Nykanen H."/>
        </authorList>
    </citation>
    <scope>NUCLEOTIDE SEQUENCE [LARGE SCALE GENOMIC DNA]</scope>
    <source>
        <strain evidence="1">AMbin10</strain>
    </source>
</reference>
<dbReference type="AlphaFoldDB" id="A0A2W4R8T7"/>
<evidence type="ECO:0000313" key="1">
    <source>
        <dbReference type="EMBL" id="PZN76458.1"/>
    </source>
</evidence>
<accession>A0A2W4R8T7</accession>
<organism evidence="1 2">
    <name type="scientific">Candidatus Methylumidiphilus alinenensis</name>
    <dbReference type="NCBI Taxonomy" id="2202197"/>
    <lineage>
        <taxon>Bacteria</taxon>
        <taxon>Pseudomonadati</taxon>
        <taxon>Pseudomonadota</taxon>
        <taxon>Gammaproteobacteria</taxon>
        <taxon>Methylococcales</taxon>
        <taxon>Candidatus Methylumidiphilus</taxon>
    </lineage>
</organism>